<organism evidence="1 2">
    <name type="scientific">Henosepilachna vigintioctopunctata</name>
    <dbReference type="NCBI Taxonomy" id="420089"/>
    <lineage>
        <taxon>Eukaryota</taxon>
        <taxon>Metazoa</taxon>
        <taxon>Ecdysozoa</taxon>
        <taxon>Arthropoda</taxon>
        <taxon>Hexapoda</taxon>
        <taxon>Insecta</taxon>
        <taxon>Pterygota</taxon>
        <taxon>Neoptera</taxon>
        <taxon>Endopterygota</taxon>
        <taxon>Coleoptera</taxon>
        <taxon>Polyphaga</taxon>
        <taxon>Cucujiformia</taxon>
        <taxon>Coccinelloidea</taxon>
        <taxon>Coccinellidae</taxon>
        <taxon>Epilachninae</taxon>
        <taxon>Epilachnini</taxon>
        <taxon>Henosepilachna</taxon>
    </lineage>
</organism>
<comment type="caution">
    <text evidence="1">The sequence shown here is derived from an EMBL/GenBank/DDBJ whole genome shotgun (WGS) entry which is preliminary data.</text>
</comment>
<dbReference type="Proteomes" id="UP001431783">
    <property type="component" value="Unassembled WGS sequence"/>
</dbReference>
<protein>
    <submittedName>
        <fullName evidence="1">Uncharacterized protein</fullName>
    </submittedName>
</protein>
<keyword evidence="2" id="KW-1185">Reference proteome</keyword>
<evidence type="ECO:0000313" key="2">
    <source>
        <dbReference type="Proteomes" id="UP001431783"/>
    </source>
</evidence>
<evidence type="ECO:0000313" key="1">
    <source>
        <dbReference type="EMBL" id="KAK9892098.1"/>
    </source>
</evidence>
<sequence length="157" mass="17955">MDKISKLTTISDISNVPFGQINYNIDTNKLAHELAQVYFKDPKCEIVNSRIPHTINSNTCKQYEASPESLALDSEQNRNIHAENLDWNVGHPPSLRDCCVLVLSRNFEKLKLLNEVPCDNRTYLLEILPTDLPLEVTVPLIDYEHYWEGNTMLTSVP</sequence>
<accession>A0AAW1VH63</accession>
<name>A0AAW1VH63_9CUCU</name>
<gene>
    <name evidence="1" type="ORF">WA026_018301</name>
</gene>
<dbReference type="AlphaFoldDB" id="A0AAW1VH63"/>
<reference evidence="1 2" key="1">
    <citation type="submission" date="2023-03" db="EMBL/GenBank/DDBJ databases">
        <title>Genome insight into feeding habits of ladybird beetles.</title>
        <authorList>
            <person name="Li H.-S."/>
            <person name="Huang Y.-H."/>
            <person name="Pang H."/>
        </authorList>
    </citation>
    <scope>NUCLEOTIDE SEQUENCE [LARGE SCALE GENOMIC DNA]</scope>
    <source>
        <strain evidence="1">SYSU_2023b</strain>
        <tissue evidence="1">Whole body</tissue>
    </source>
</reference>
<dbReference type="EMBL" id="JARQZJ010000132">
    <property type="protein sequence ID" value="KAK9892098.1"/>
    <property type="molecule type" value="Genomic_DNA"/>
</dbReference>
<proteinExistence type="predicted"/>